<evidence type="ECO:0000256" key="2">
    <source>
        <dbReference type="ARBA" id="ARBA00022801"/>
    </source>
</evidence>
<dbReference type="InterPro" id="IPR036265">
    <property type="entry name" value="HIT-like_sf"/>
</dbReference>
<reference evidence="3" key="1">
    <citation type="submission" date="2021-01" db="UniProtKB">
        <authorList>
            <consortium name="EnsemblPlants"/>
        </authorList>
    </citation>
    <scope>IDENTIFICATION</scope>
</reference>
<evidence type="ECO:0000313" key="3">
    <source>
        <dbReference type="EnsemblPlants" id="Kaladp0043s0064.1.v1.1"/>
    </source>
</evidence>
<organism evidence="3 4">
    <name type="scientific">Kalanchoe fedtschenkoi</name>
    <name type="common">Lavender scallops</name>
    <name type="synonym">South American air plant</name>
    <dbReference type="NCBI Taxonomy" id="63787"/>
    <lineage>
        <taxon>Eukaryota</taxon>
        <taxon>Viridiplantae</taxon>
        <taxon>Streptophyta</taxon>
        <taxon>Embryophyta</taxon>
        <taxon>Tracheophyta</taxon>
        <taxon>Spermatophyta</taxon>
        <taxon>Magnoliopsida</taxon>
        <taxon>eudicotyledons</taxon>
        <taxon>Gunneridae</taxon>
        <taxon>Pentapetalae</taxon>
        <taxon>Saxifragales</taxon>
        <taxon>Crassulaceae</taxon>
        <taxon>Kalanchoe</taxon>
    </lineage>
</organism>
<keyword evidence="1" id="KW-0547">Nucleotide-binding</keyword>
<keyword evidence="4" id="KW-1185">Reference proteome</keyword>
<dbReference type="GO" id="GO:0016787">
    <property type="term" value="F:hydrolase activity"/>
    <property type="evidence" value="ECO:0007669"/>
    <property type="project" value="UniProtKB-KW"/>
</dbReference>
<name>A0A7N0TR39_KALFE</name>
<dbReference type="PANTHER" id="PTHR12486">
    <property type="entry name" value="APRATAXIN-RELATED"/>
    <property type="match status" value="1"/>
</dbReference>
<dbReference type="GO" id="GO:0000166">
    <property type="term" value="F:nucleotide binding"/>
    <property type="evidence" value="ECO:0007669"/>
    <property type="project" value="UniProtKB-KW"/>
</dbReference>
<proteinExistence type="predicted"/>
<dbReference type="Gramene" id="Kaladp0043s0064.1.v1.1">
    <property type="protein sequence ID" value="Kaladp0043s0064.1.v1.1"/>
    <property type="gene ID" value="Kaladp0043s0064.v1.1"/>
</dbReference>
<dbReference type="Pfam" id="PF11969">
    <property type="entry name" value="DcpS_C"/>
    <property type="match status" value="1"/>
</dbReference>
<evidence type="ECO:0008006" key="5">
    <source>
        <dbReference type="Google" id="ProtNLM"/>
    </source>
</evidence>
<dbReference type="SUPFAM" id="SSF54197">
    <property type="entry name" value="HIT-like"/>
    <property type="match status" value="1"/>
</dbReference>
<protein>
    <recommendedName>
        <fullName evidence="5">HIT domain-containing protein</fullName>
    </recommendedName>
</protein>
<dbReference type="OMA" id="VETCIFC"/>
<dbReference type="PANTHER" id="PTHR12486:SF5">
    <property type="entry name" value="ADENOSINE 5'-MONOPHOSPHORAMIDASE HINT3"/>
    <property type="match status" value="1"/>
</dbReference>
<dbReference type="EnsemblPlants" id="Kaladp0043s0064.1.v1.1">
    <property type="protein sequence ID" value="Kaladp0043s0064.1.v1.1"/>
    <property type="gene ID" value="Kaladp0043s0064.v1.1"/>
</dbReference>
<accession>A0A7N0TR39</accession>
<dbReference type="Gene3D" id="3.30.428.10">
    <property type="entry name" value="HIT-like"/>
    <property type="match status" value="1"/>
</dbReference>
<evidence type="ECO:0000313" key="4">
    <source>
        <dbReference type="Proteomes" id="UP000594263"/>
    </source>
</evidence>
<dbReference type="Proteomes" id="UP000594263">
    <property type="component" value="Unplaced"/>
</dbReference>
<evidence type="ECO:0000256" key="1">
    <source>
        <dbReference type="ARBA" id="ARBA00022741"/>
    </source>
</evidence>
<keyword evidence="2" id="KW-0378">Hydrolase</keyword>
<dbReference type="AlphaFoldDB" id="A0A7N0TR39"/>
<sequence length="130" mass="15100">MTTASCIFCQIVRSETFTKLLHSDEKFVAFLHINRSAYRHYLVIPVDHIATVRDLQRRTTHVLTVGQTILHRDAQQFGFHQPPFNSVDHLHLHCLALPYAPSWRHLKYLSLWPYGGFIEAGKLLEKIKPP</sequence>